<evidence type="ECO:0000256" key="4">
    <source>
        <dbReference type="ARBA" id="ARBA00023186"/>
    </source>
</evidence>
<dbReference type="GO" id="GO:0009252">
    <property type="term" value="P:peptidoglycan biosynthetic process"/>
    <property type="evidence" value="ECO:0007669"/>
    <property type="project" value="UniProtKB-UniRule"/>
</dbReference>
<sequence>MKRVVTTGKTVEEAIQVALDKLGVSEDQIDVRVLTKPSRGLFGLIGSREAEIEAVVKEAEQAIETADLKPEVFDPLPDDQIVDVSVAVERAEQFLNDLVRSMNLNAQITVRQDKDGFYLFEIEGGQLGILIGKRGQTLDAVQYLVNLVANKHSKSFLRIILDAEGYRQRRKETLERLADRLAKQVIRERKEIELEPMPAHERKVIHTYLQGYKQVGTRSVGEEPNRKVTIFPK</sequence>
<accession>A0A7I8DF38</accession>
<dbReference type="SUPFAM" id="SSF82708">
    <property type="entry name" value="R3H domain"/>
    <property type="match status" value="1"/>
</dbReference>
<dbReference type="Pfam" id="PF13083">
    <property type="entry name" value="KH_KhpA-B"/>
    <property type="match status" value="1"/>
</dbReference>
<protein>
    <recommendedName>
        <fullName evidence="6">RNA-binding protein KhpB</fullName>
    </recommendedName>
    <alternativeName>
        <fullName evidence="6">RNA-binding protein EloR</fullName>
    </alternativeName>
</protein>
<dbReference type="SMART" id="SM00393">
    <property type="entry name" value="R3H"/>
    <property type="match status" value="1"/>
</dbReference>
<dbReference type="Pfam" id="PF14804">
    <property type="entry name" value="Jag_N"/>
    <property type="match status" value="1"/>
</dbReference>
<proteinExistence type="inferred from homology"/>
<keyword evidence="5 6" id="KW-0961">Cell wall biogenesis/degradation</keyword>
<keyword evidence="9" id="KW-1185">Reference proteome</keyword>
<keyword evidence="1 6" id="KW-0963">Cytoplasm</keyword>
<dbReference type="PANTHER" id="PTHR35800">
    <property type="entry name" value="PROTEIN JAG"/>
    <property type="match status" value="1"/>
</dbReference>
<comment type="subunit">
    <text evidence="6">Forms a complex with KhpA.</text>
</comment>
<evidence type="ECO:0000313" key="9">
    <source>
        <dbReference type="Proteomes" id="UP000593802"/>
    </source>
</evidence>
<dbReference type="CDD" id="cd02414">
    <property type="entry name" value="KH-II_Jag"/>
    <property type="match status" value="1"/>
</dbReference>
<dbReference type="InterPro" id="IPR034079">
    <property type="entry name" value="R3H_KhpB"/>
</dbReference>
<dbReference type="RefSeq" id="WP_200757493.1">
    <property type="nucleotide sequence ID" value="NZ_AP023366.1"/>
</dbReference>
<dbReference type="Pfam" id="PF01424">
    <property type="entry name" value="R3H"/>
    <property type="match status" value="1"/>
</dbReference>
<dbReference type="CDD" id="cd02644">
    <property type="entry name" value="R3H_jag"/>
    <property type="match status" value="1"/>
</dbReference>
<dbReference type="NCBIfam" id="NF041568">
    <property type="entry name" value="Jag_EloR"/>
    <property type="match status" value="1"/>
</dbReference>
<dbReference type="PROSITE" id="PS51061">
    <property type="entry name" value="R3H"/>
    <property type="match status" value="1"/>
</dbReference>
<dbReference type="PANTHER" id="PTHR35800:SF1">
    <property type="entry name" value="RNA-BINDING PROTEIN KHPB"/>
    <property type="match status" value="1"/>
</dbReference>
<dbReference type="GO" id="GO:0008360">
    <property type="term" value="P:regulation of cell shape"/>
    <property type="evidence" value="ECO:0007669"/>
    <property type="project" value="UniProtKB-KW"/>
</dbReference>
<dbReference type="InterPro" id="IPR038247">
    <property type="entry name" value="Jag_N_dom_sf"/>
</dbReference>
<evidence type="ECO:0000256" key="1">
    <source>
        <dbReference type="ARBA" id="ARBA00022490"/>
    </source>
</evidence>
<organism evidence="8 9">
    <name type="scientific">Effusibacillus dendaii</name>
    <dbReference type="NCBI Taxonomy" id="2743772"/>
    <lineage>
        <taxon>Bacteria</taxon>
        <taxon>Bacillati</taxon>
        <taxon>Bacillota</taxon>
        <taxon>Bacilli</taxon>
        <taxon>Bacillales</taxon>
        <taxon>Alicyclobacillaceae</taxon>
        <taxon>Effusibacillus</taxon>
    </lineage>
</organism>
<evidence type="ECO:0000256" key="5">
    <source>
        <dbReference type="ARBA" id="ARBA00023316"/>
    </source>
</evidence>
<comment type="domain">
    <text evidence="6">Has an N-terminal Jag-N domain and 2 RNA-binding domains (KH and R3H).</text>
</comment>
<dbReference type="InterPro" id="IPR038008">
    <property type="entry name" value="Jag_KH"/>
</dbReference>
<dbReference type="GO" id="GO:0003723">
    <property type="term" value="F:RNA binding"/>
    <property type="evidence" value="ECO:0007669"/>
    <property type="project" value="UniProtKB-UniRule"/>
</dbReference>
<feature type="region of interest" description="Jag_N domain" evidence="6">
    <location>
        <begin position="5"/>
        <end position="55"/>
    </location>
</feature>
<gene>
    <name evidence="6" type="primary">khpB</name>
    <name evidence="6" type="synonym">eloR</name>
    <name evidence="8" type="ORF">skT53_24610</name>
</gene>
<dbReference type="SMART" id="SM01245">
    <property type="entry name" value="Jag_N"/>
    <property type="match status" value="1"/>
</dbReference>
<dbReference type="AlphaFoldDB" id="A0A7I8DF38"/>
<keyword evidence="3 6" id="KW-0133">Cell shape</keyword>
<dbReference type="EMBL" id="AP023366">
    <property type="protein sequence ID" value="BCJ87476.1"/>
    <property type="molecule type" value="Genomic_DNA"/>
</dbReference>
<dbReference type="InterPro" id="IPR032782">
    <property type="entry name" value="KhpB_N"/>
</dbReference>
<evidence type="ECO:0000259" key="7">
    <source>
        <dbReference type="PROSITE" id="PS51061"/>
    </source>
</evidence>
<reference evidence="8 9" key="1">
    <citation type="submission" date="2020-08" db="EMBL/GenBank/DDBJ databases">
        <title>Complete Genome Sequence of Effusibacillus dendaii Strain skT53, Isolated from Farmland soil.</title>
        <authorList>
            <person name="Konishi T."/>
            <person name="Kawasaki H."/>
        </authorList>
    </citation>
    <scope>NUCLEOTIDE SEQUENCE [LARGE SCALE GENOMIC DNA]</scope>
    <source>
        <strain evidence="9">skT53</strain>
    </source>
</reference>
<dbReference type="HAMAP" id="MF_00867">
    <property type="entry name" value="KhpB"/>
    <property type="match status" value="1"/>
</dbReference>
<dbReference type="InterPro" id="IPR015946">
    <property type="entry name" value="KH_dom-like_a/b"/>
</dbReference>
<dbReference type="Gene3D" id="3.30.300.20">
    <property type="match status" value="1"/>
</dbReference>
<dbReference type="KEGG" id="eff:skT53_24610"/>
<dbReference type="InterPro" id="IPR039247">
    <property type="entry name" value="KhpB"/>
</dbReference>
<dbReference type="Gene3D" id="3.30.1370.50">
    <property type="entry name" value="R3H-like domain"/>
    <property type="match status" value="1"/>
</dbReference>
<evidence type="ECO:0000256" key="3">
    <source>
        <dbReference type="ARBA" id="ARBA00022960"/>
    </source>
</evidence>
<evidence type="ECO:0000256" key="6">
    <source>
        <dbReference type="HAMAP-Rule" id="MF_00867"/>
    </source>
</evidence>
<keyword evidence="8" id="KW-0238">DNA-binding</keyword>
<dbReference type="GO" id="GO:0005737">
    <property type="term" value="C:cytoplasm"/>
    <property type="evidence" value="ECO:0007669"/>
    <property type="project" value="UniProtKB-SubCell"/>
</dbReference>
<dbReference type="Gene3D" id="3.30.30.80">
    <property type="entry name" value="probable RNA-binding protein from clostridium symbiosum atcc 14940"/>
    <property type="match status" value="1"/>
</dbReference>
<dbReference type="Proteomes" id="UP000593802">
    <property type="component" value="Chromosome"/>
</dbReference>
<evidence type="ECO:0000313" key="8">
    <source>
        <dbReference type="EMBL" id="BCJ87476.1"/>
    </source>
</evidence>
<comment type="function">
    <text evidence="6">A probable RNA chaperone. Forms a complex with KhpA which binds to cellular RNA and controls its expression. Plays a role in peptidoglycan (PG) homeostasis and cell length regulation.</text>
</comment>
<comment type="subcellular location">
    <subcellularLocation>
        <location evidence="6">Cytoplasm</location>
    </subcellularLocation>
</comment>
<name>A0A7I8DF38_9BACL</name>
<dbReference type="InterPro" id="IPR036867">
    <property type="entry name" value="R3H_dom_sf"/>
</dbReference>
<comment type="similarity">
    <text evidence="6">Belongs to the KhpB RNA-binding protein family.</text>
</comment>
<dbReference type="InterPro" id="IPR001374">
    <property type="entry name" value="R3H_dom"/>
</dbReference>
<dbReference type="GO" id="GO:0071555">
    <property type="term" value="P:cell wall organization"/>
    <property type="evidence" value="ECO:0007669"/>
    <property type="project" value="UniProtKB-KW"/>
</dbReference>
<keyword evidence="2 6" id="KW-0694">RNA-binding</keyword>
<feature type="domain" description="R3H" evidence="7">
    <location>
        <begin position="168"/>
        <end position="233"/>
    </location>
</feature>
<keyword evidence="4 6" id="KW-0143">Chaperone</keyword>
<dbReference type="GO" id="GO:0003677">
    <property type="term" value="F:DNA binding"/>
    <property type="evidence" value="ECO:0007669"/>
    <property type="project" value="UniProtKB-KW"/>
</dbReference>
<evidence type="ECO:0000256" key="2">
    <source>
        <dbReference type="ARBA" id="ARBA00022884"/>
    </source>
</evidence>